<keyword evidence="1" id="KW-0732">Signal</keyword>
<evidence type="ECO:0000313" key="2">
    <source>
        <dbReference type="EMBL" id="JAS20821.1"/>
    </source>
</evidence>
<reference evidence="2" key="1">
    <citation type="submission" date="2015-12" db="EMBL/GenBank/DDBJ databases">
        <title>De novo transcriptome assembly of four potential Pierce s Disease insect vectors from Arizona vineyards.</title>
        <authorList>
            <person name="Tassone E.E."/>
        </authorList>
    </citation>
    <scope>NUCLEOTIDE SEQUENCE</scope>
</reference>
<dbReference type="AlphaFoldDB" id="A0A1B6D540"/>
<gene>
    <name evidence="2" type="ORF">g.5055</name>
</gene>
<proteinExistence type="predicted"/>
<name>A0A1B6D540_9HEMI</name>
<accession>A0A1B6D540</accession>
<evidence type="ECO:0000256" key="1">
    <source>
        <dbReference type="SAM" id="SignalP"/>
    </source>
</evidence>
<feature type="chain" id="PRO_5008580953" evidence="1">
    <location>
        <begin position="21"/>
        <end position="195"/>
    </location>
</feature>
<organism evidence="2">
    <name type="scientific">Clastoptera arizonana</name>
    <name type="common">Arizona spittle bug</name>
    <dbReference type="NCBI Taxonomy" id="38151"/>
    <lineage>
        <taxon>Eukaryota</taxon>
        <taxon>Metazoa</taxon>
        <taxon>Ecdysozoa</taxon>
        <taxon>Arthropoda</taxon>
        <taxon>Hexapoda</taxon>
        <taxon>Insecta</taxon>
        <taxon>Pterygota</taxon>
        <taxon>Neoptera</taxon>
        <taxon>Paraneoptera</taxon>
        <taxon>Hemiptera</taxon>
        <taxon>Auchenorrhyncha</taxon>
        <taxon>Cercopoidea</taxon>
        <taxon>Clastopteridae</taxon>
        <taxon>Clastoptera</taxon>
    </lineage>
</organism>
<sequence length="195" mass="22190">MTLQIIWVYFLIFAILPLRGQTDSQYLTSSQDYEIISKEEEDDCLVCSLYTLYQYTIEYIGDMILVYIKPIYVVFLSVDDFKNNTSITETNDNGSNGINIEDIKLQVNNEAISEHQSLLDTHPELSTNLQNNEVKITVAEFVEEDTQEDAISNSTPSTTVTILENTMATSSPQQDFEEEKGFFAQVYDVFSNLLG</sequence>
<dbReference type="EMBL" id="GEDC01016477">
    <property type="protein sequence ID" value="JAS20821.1"/>
    <property type="molecule type" value="Transcribed_RNA"/>
</dbReference>
<feature type="signal peptide" evidence="1">
    <location>
        <begin position="1"/>
        <end position="20"/>
    </location>
</feature>
<protein>
    <submittedName>
        <fullName evidence="2">Uncharacterized protein</fullName>
    </submittedName>
</protein>